<dbReference type="GO" id="GO:0003755">
    <property type="term" value="F:peptidyl-prolyl cis-trans isomerase activity"/>
    <property type="evidence" value="ECO:0007669"/>
    <property type="project" value="InterPro"/>
</dbReference>
<evidence type="ECO:0000313" key="2">
    <source>
        <dbReference type="EMBL" id="SVA22004.1"/>
    </source>
</evidence>
<evidence type="ECO:0000259" key="1">
    <source>
        <dbReference type="PROSITE" id="PS50198"/>
    </source>
</evidence>
<dbReference type="SUPFAM" id="SSF54534">
    <property type="entry name" value="FKBP-like"/>
    <property type="match status" value="1"/>
</dbReference>
<dbReference type="EMBL" id="UINC01005546">
    <property type="protein sequence ID" value="SVA22004.1"/>
    <property type="molecule type" value="Genomic_DNA"/>
</dbReference>
<dbReference type="InterPro" id="IPR027304">
    <property type="entry name" value="Trigger_fact/SurA_dom_sf"/>
</dbReference>
<dbReference type="InterPro" id="IPR050245">
    <property type="entry name" value="PrsA_foldase"/>
</dbReference>
<proteinExistence type="predicted"/>
<dbReference type="InterPro" id="IPR046357">
    <property type="entry name" value="PPIase_dom_sf"/>
</dbReference>
<dbReference type="PROSITE" id="PS50198">
    <property type="entry name" value="PPIC_PPIASE_2"/>
    <property type="match status" value="1"/>
</dbReference>
<dbReference type="Pfam" id="PF13624">
    <property type="entry name" value="SurA_N_3"/>
    <property type="match status" value="1"/>
</dbReference>
<dbReference type="PANTHER" id="PTHR47245">
    <property type="entry name" value="PEPTIDYLPROLYL ISOMERASE"/>
    <property type="match status" value="1"/>
</dbReference>
<accession>A0A381U1P8</accession>
<organism evidence="2">
    <name type="scientific">marine metagenome</name>
    <dbReference type="NCBI Taxonomy" id="408172"/>
    <lineage>
        <taxon>unclassified sequences</taxon>
        <taxon>metagenomes</taxon>
        <taxon>ecological metagenomes</taxon>
    </lineage>
</organism>
<dbReference type="AlphaFoldDB" id="A0A381U1P8"/>
<dbReference type="SUPFAM" id="SSF109998">
    <property type="entry name" value="Triger factor/SurA peptide-binding domain-like"/>
    <property type="match status" value="1"/>
</dbReference>
<dbReference type="InterPro" id="IPR000297">
    <property type="entry name" value="PPIase_PpiC"/>
</dbReference>
<dbReference type="Gene3D" id="1.10.4030.10">
    <property type="entry name" value="Porin chaperone SurA, peptide-binding domain"/>
    <property type="match status" value="1"/>
</dbReference>
<protein>
    <recommendedName>
        <fullName evidence="1">PpiC domain-containing protein</fullName>
    </recommendedName>
</protein>
<name>A0A381U1P8_9ZZZZ</name>
<feature type="domain" description="PpiC" evidence="1">
    <location>
        <begin position="210"/>
        <end position="309"/>
    </location>
</feature>
<sequence>MREEPYMRLHESLRGTMNRALTWTLVAGLGLLVTLPPAGIAQQLGAVPQLETGRQMGGVIDRVLVRIDGRAILYSEFEAQWGDQLTAISSQFSQAQIDAQTPMLRMQMMIGMAQGLMLELHAEDLGFAADVNDVDRAIVSMRESNGLTDDAAWAQALAQNGITEAMLREQAESSIVQQRMMMQEITRKVFVSPREVETYYEQNLDTFTEPEQVLFQQIIFVYQGTDRTSVQERANNALAELRAGVSLTATGNKYATPGRDLVQNASEASWVAPEDLQPEILAAVSNLTPLEYSEPIEGRFGYHLIQLMDRKEGRILPLVEVGTNIDNFIRDQKMGIELEKYTFDLMKDANIEIYSEEFTDLPSAWAEGNEGAAASTPRRGR</sequence>
<reference evidence="2" key="1">
    <citation type="submission" date="2018-05" db="EMBL/GenBank/DDBJ databases">
        <authorList>
            <person name="Lanie J.A."/>
            <person name="Ng W.-L."/>
            <person name="Kazmierczak K.M."/>
            <person name="Andrzejewski T.M."/>
            <person name="Davidsen T.M."/>
            <person name="Wayne K.J."/>
            <person name="Tettelin H."/>
            <person name="Glass J.I."/>
            <person name="Rusch D."/>
            <person name="Podicherti R."/>
            <person name="Tsui H.-C.T."/>
            <person name="Winkler M.E."/>
        </authorList>
    </citation>
    <scope>NUCLEOTIDE SEQUENCE</scope>
</reference>
<dbReference type="Pfam" id="PF13145">
    <property type="entry name" value="Rotamase_2"/>
    <property type="match status" value="1"/>
</dbReference>
<gene>
    <name evidence="2" type="ORF">METZ01_LOCUS74858</name>
</gene>
<dbReference type="PANTHER" id="PTHR47245:SF2">
    <property type="entry name" value="PEPTIDYL-PROLYL CIS-TRANS ISOMERASE HP_0175-RELATED"/>
    <property type="match status" value="1"/>
</dbReference>
<dbReference type="Gene3D" id="3.10.50.40">
    <property type="match status" value="1"/>
</dbReference>